<name>A0ABY6E176_9ACTN</name>
<feature type="domain" description="Ricin B lectin" evidence="2">
    <location>
        <begin position="445"/>
        <end position="577"/>
    </location>
</feature>
<protein>
    <submittedName>
        <fullName evidence="3">RICIN domain-containing protein</fullName>
    </submittedName>
</protein>
<dbReference type="CDD" id="cd00161">
    <property type="entry name" value="beta-trefoil_Ricin-like"/>
    <property type="match status" value="1"/>
</dbReference>
<evidence type="ECO:0000259" key="2">
    <source>
        <dbReference type="SMART" id="SM00458"/>
    </source>
</evidence>
<dbReference type="PROSITE" id="PS50231">
    <property type="entry name" value="RICIN_B_LECTIN"/>
    <property type="match status" value="1"/>
</dbReference>
<dbReference type="RefSeq" id="WP_263230515.1">
    <property type="nucleotide sequence ID" value="NZ_CP106793.1"/>
</dbReference>
<dbReference type="SUPFAM" id="SSF50370">
    <property type="entry name" value="Ricin B-like lectins"/>
    <property type="match status" value="1"/>
</dbReference>
<evidence type="ECO:0000313" key="4">
    <source>
        <dbReference type="Proteomes" id="UP001061298"/>
    </source>
</evidence>
<evidence type="ECO:0000313" key="3">
    <source>
        <dbReference type="EMBL" id="UXY20424.1"/>
    </source>
</evidence>
<dbReference type="Pfam" id="PF00652">
    <property type="entry name" value="Ricin_B_lectin"/>
    <property type="match status" value="1"/>
</dbReference>
<dbReference type="EMBL" id="CP106793">
    <property type="protein sequence ID" value="UXY20424.1"/>
    <property type="molecule type" value="Genomic_DNA"/>
</dbReference>
<keyword evidence="1" id="KW-0732">Signal</keyword>
<accession>A0ABY6E176</accession>
<gene>
    <name evidence="3" type="ORF">N8I84_18140</name>
</gene>
<dbReference type="SMART" id="SM00458">
    <property type="entry name" value="RICIN"/>
    <property type="match status" value="1"/>
</dbReference>
<feature type="chain" id="PRO_5045779390" evidence="1">
    <location>
        <begin position="34"/>
        <end position="579"/>
    </location>
</feature>
<organism evidence="3 4">
    <name type="scientific">Streptomyces cynarae</name>
    <dbReference type="NCBI Taxonomy" id="2981134"/>
    <lineage>
        <taxon>Bacteria</taxon>
        <taxon>Bacillati</taxon>
        <taxon>Actinomycetota</taxon>
        <taxon>Actinomycetes</taxon>
        <taxon>Kitasatosporales</taxon>
        <taxon>Streptomycetaceae</taxon>
        <taxon>Streptomyces</taxon>
    </lineage>
</organism>
<dbReference type="InterPro" id="IPR035992">
    <property type="entry name" value="Ricin_B-like_lectins"/>
</dbReference>
<proteinExistence type="predicted"/>
<evidence type="ECO:0000256" key="1">
    <source>
        <dbReference type="SAM" id="SignalP"/>
    </source>
</evidence>
<sequence length="579" mass="61001">MRRMIEHARRLVGLSCPVALAATLLIPAQSAQAAGSSLDPFNANFTLTRVDGDKSGLINSVENAGVTKASVTDVIGQHTGSPSLCHGTGLNGALKYDGFCWDDADDRTGYTDTDSSGTLVGGWMPQGFSGSHDATDDGLYDGRHLYVASWYFGKYANNLPNEQYARVSIIQSTGGSMTYGHVALVEPTDGNFTNLRYTSHEDGIAWYGDRLFVANGAELQVYDLSHLWRMTDPSGAGTGLVAGQSSARYHQWALPLVARYTTKAGATPDTDAAPFRNNDPRACQPADTTGELCLSSLSIDRSGGSPVLVSVENIKAAGGRIVRWPLSQFDSGLPTQVSSETTGYTTPVFNVQGTVTDGGAYYMSGDCPTDSSGASAWPSGYSCIHEATPGQAPHVLTQSPYLTESLSYDHNAGRLWGLNEALEDQTVGPRRVVFSIDPHAGQAVDGYGWLSNFTKPGFTCATPQGDGTANGTPVTVYHCTGAASQRWAYSGGRIVNQASGKCLTPQGDAAGTNGTLLTLWTCNTSASSQLFSSLNGATVSSAGLAITPKGNSLADGTWLTLWTQSNPTADVQKWSVGGF</sequence>
<dbReference type="Gene3D" id="2.80.10.50">
    <property type="match status" value="2"/>
</dbReference>
<dbReference type="InterPro" id="IPR000772">
    <property type="entry name" value="Ricin_B_lectin"/>
</dbReference>
<reference evidence="3" key="1">
    <citation type="submission" date="2022-10" db="EMBL/GenBank/DDBJ databases">
        <authorList>
            <person name="Mo P."/>
        </authorList>
    </citation>
    <scope>NUCLEOTIDE SEQUENCE</scope>
    <source>
        <strain evidence="3">HUAS 13-4</strain>
    </source>
</reference>
<keyword evidence="4" id="KW-1185">Reference proteome</keyword>
<dbReference type="Proteomes" id="UP001061298">
    <property type="component" value="Chromosome"/>
</dbReference>
<feature type="signal peptide" evidence="1">
    <location>
        <begin position="1"/>
        <end position="33"/>
    </location>
</feature>